<evidence type="ECO:0000313" key="1">
    <source>
        <dbReference type="EMBL" id="CAE6516203.1"/>
    </source>
</evidence>
<reference evidence="1" key="1">
    <citation type="submission" date="2021-02" db="EMBL/GenBank/DDBJ databases">
        <authorList>
            <person name="Han P."/>
        </authorList>
    </citation>
    <scope>NUCLEOTIDE SEQUENCE</scope>
    <source>
        <strain evidence="1">Nitrosomonas nitrosa 18-3D</strain>
    </source>
</reference>
<organism evidence="1 2">
    <name type="scientific">Nitrosomonas nitrosa</name>
    <dbReference type="NCBI Taxonomy" id="52442"/>
    <lineage>
        <taxon>Bacteria</taxon>
        <taxon>Pseudomonadati</taxon>
        <taxon>Pseudomonadota</taxon>
        <taxon>Betaproteobacteria</taxon>
        <taxon>Nitrosomonadales</taxon>
        <taxon>Nitrosomonadaceae</taxon>
        <taxon>Nitrosomonas</taxon>
    </lineage>
</organism>
<protein>
    <submittedName>
        <fullName evidence="1">Uncharacterized protein</fullName>
    </submittedName>
</protein>
<name>A0A8H8Z2R1_9PROT</name>
<proteinExistence type="predicted"/>
<gene>
    <name evidence="1" type="ORF">NMYAN_60024</name>
</gene>
<accession>A0A8H8Z2R1</accession>
<evidence type="ECO:0000313" key="2">
    <source>
        <dbReference type="Proteomes" id="UP000601736"/>
    </source>
</evidence>
<sequence length="24" mass="2753">MTKNKNNGQQAELRIVVPDKELNI</sequence>
<comment type="caution">
    <text evidence="1">The sequence shown here is derived from an EMBL/GenBank/DDBJ whole genome shotgun (WGS) entry which is preliminary data.</text>
</comment>
<dbReference type="Proteomes" id="UP000601736">
    <property type="component" value="Unassembled WGS sequence"/>
</dbReference>
<dbReference type="AlphaFoldDB" id="A0A8H8Z2R1"/>
<dbReference type="EMBL" id="CAJNAP010000052">
    <property type="protein sequence ID" value="CAE6516203.1"/>
    <property type="molecule type" value="Genomic_DNA"/>
</dbReference>